<name>A0ABQ8L1R1_LABRO</name>
<feature type="transmembrane region" description="Helical" evidence="7">
    <location>
        <begin position="205"/>
        <end position="224"/>
    </location>
</feature>
<protein>
    <submittedName>
        <fullName evidence="9">Synaptogyrin-3</fullName>
    </submittedName>
</protein>
<evidence type="ECO:0000256" key="3">
    <source>
        <dbReference type="ARBA" id="ARBA00022692"/>
    </source>
</evidence>
<feature type="transmembrane region" description="Helical" evidence="7">
    <location>
        <begin position="86"/>
        <end position="105"/>
    </location>
</feature>
<evidence type="ECO:0000313" key="10">
    <source>
        <dbReference type="Proteomes" id="UP000830375"/>
    </source>
</evidence>
<keyword evidence="10" id="KW-1185">Reference proteome</keyword>
<sequence length="320" mass="35370">MAQKIGSEKINEDTVITILRVLDYGCARQALVNALRSPLPQSIAQQQSARHTTGRMDGAGSFGAGRAGSAFDLITFIKQPQTILRVLAWIFSMVVFASIINEGYVNMGSERLHCVFNKNADACNYGITIGIVAFLACVFFLALDVYFPQISSVKDRKRAVLLEMVFSGFWTFLWFVGFCFLASQWSHTSPKELPLEQASDAARAAIAFSFFSILTWAYLCLLAVHRFKNTAFMEDTQRLLSKQPNSLSAGLTVCAVQRFLLGTDMTLFTSEHIAGQPPKQPYPSNDVIGQTTIPVDAYQSPPLIETVETRPPGYKIPPAF</sequence>
<dbReference type="Proteomes" id="UP000830375">
    <property type="component" value="Unassembled WGS sequence"/>
</dbReference>
<proteinExistence type="inferred from homology"/>
<feature type="transmembrane region" description="Helical" evidence="7">
    <location>
        <begin position="159"/>
        <end position="185"/>
    </location>
</feature>
<evidence type="ECO:0000256" key="1">
    <source>
        <dbReference type="ARBA" id="ARBA00004141"/>
    </source>
</evidence>
<comment type="subcellular location">
    <subcellularLocation>
        <location evidence="1">Membrane</location>
        <topology evidence="1">Multi-pass membrane protein</topology>
    </subcellularLocation>
</comment>
<dbReference type="PANTHER" id="PTHR10838">
    <property type="entry name" value="SYNAPTOGYRIN"/>
    <property type="match status" value="1"/>
</dbReference>
<evidence type="ECO:0000256" key="2">
    <source>
        <dbReference type="ARBA" id="ARBA00010252"/>
    </source>
</evidence>
<keyword evidence="5 6" id="KW-0472">Membrane</keyword>
<evidence type="ECO:0000256" key="6">
    <source>
        <dbReference type="PROSITE-ProRule" id="PRU00581"/>
    </source>
</evidence>
<evidence type="ECO:0000256" key="5">
    <source>
        <dbReference type="ARBA" id="ARBA00023136"/>
    </source>
</evidence>
<evidence type="ECO:0000256" key="7">
    <source>
        <dbReference type="SAM" id="Phobius"/>
    </source>
</evidence>
<reference evidence="9 10" key="1">
    <citation type="submission" date="2022-01" db="EMBL/GenBank/DDBJ databases">
        <title>A high-quality chromosome-level genome assembly of rohu carp, Labeo rohita.</title>
        <authorList>
            <person name="Arick M.A. II"/>
            <person name="Hsu C.-Y."/>
            <person name="Magbanua Z."/>
            <person name="Pechanova O."/>
            <person name="Grover C."/>
            <person name="Miller E."/>
            <person name="Thrash A."/>
            <person name="Ezzel L."/>
            <person name="Alam S."/>
            <person name="Benzie J."/>
            <person name="Hamilton M."/>
            <person name="Karsi A."/>
            <person name="Lawrence M.L."/>
            <person name="Peterson D.G."/>
        </authorList>
    </citation>
    <scope>NUCLEOTIDE SEQUENCE [LARGE SCALE GENOMIC DNA]</scope>
    <source>
        <strain evidence="10">BAU-BD-2019</strain>
        <tissue evidence="9">Blood</tissue>
    </source>
</reference>
<gene>
    <name evidence="9" type="ORF">H4Q32_023794</name>
</gene>
<evidence type="ECO:0000259" key="8">
    <source>
        <dbReference type="PROSITE" id="PS51225"/>
    </source>
</evidence>
<comment type="caution">
    <text evidence="9">The sequence shown here is derived from an EMBL/GenBank/DDBJ whole genome shotgun (WGS) entry which is preliminary data.</text>
</comment>
<comment type="similarity">
    <text evidence="2">Belongs to the synaptogyrin family.</text>
</comment>
<accession>A0ABQ8L1R1</accession>
<dbReference type="Pfam" id="PF01284">
    <property type="entry name" value="MARVEL"/>
    <property type="match status" value="1"/>
</dbReference>
<keyword evidence="3 6" id="KW-0812">Transmembrane</keyword>
<feature type="domain" description="MARVEL" evidence="8">
    <location>
        <begin position="76"/>
        <end position="228"/>
    </location>
</feature>
<evidence type="ECO:0000256" key="4">
    <source>
        <dbReference type="ARBA" id="ARBA00022989"/>
    </source>
</evidence>
<dbReference type="InterPro" id="IPR016579">
    <property type="entry name" value="Synaptogyrin"/>
</dbReference>
<organism evidence="9 10">
    <name type="scientific">Labeo rohita</name>
    <name type="common">Indian major carp</name>
    <name type="synonym">Cyprinus rohita</name>
    <dbReference type="NCBI Taxonomy" id="84645"/>
    <lineage>
        <taxon>Eukaryota</taxon>
        <taxon>Metazoa</taxon>
        <taxon>Chordata</taxon>
        <taxon>Craniata</taxon>
        <taxon>Vertebrata</taxon>
        <taxon>Euteleostomi</taxon>
        <taxon>Actinopterygii</taxon>
        <taxon>Neopterygii</taxon>
        <taxon>Teleostei</taxon>
        <taxon>Ostariophysi</taxon>
        <taxon>Cypriniformes</taxon>
        <taxon>Cyprinidae</taxon>
        <taxon>Labeoninae</taxon>
        <taxon>Labeonini</taxon>
        <taxon>Labeo</taxon>
    </lineage>
</organism>
<dbReference type="PROSITE" id="PS51225">
    <property type="entry name" value="MARVEL"/>
    <property type="match status" value="1"/>
</dbReference>
<feature type="transmembrane region" description="Helical" evidence="7">
    <location>
        <begin position="125"/>
        <end position="147"/>
    </location>
</feature>
<dbReference type="InterPro" id="IPR008253">
    <property type="entry name" value="Marvel"/>
</dbReference>
<keyword evidence="4 7" id="KW-1133">Transmembrane helix</keyword>
<dbReference type="PANTHER" id="PTHR10838:SF8">
    <property type="entry name" value="SYNAPTOGYRIN-3"/>
    <property type="match status" value="1"/>
</dbReference>
<dbReference type="EMBL" id="JACTAM010002848">
    <property type="protein sequence ID" value="KAI2642415.1"/>
    <property type="molecule type" value="Genomic_DNA"/>
</dbReference>
<evidence type="ECO:0000313" key="9">
    <source>
        <dbReference type="EMBL" id="KAI2642415.1"/>
    </source>
</evidence>